<sequence length="78" mass="8394">MDEQFERPYPSIEADACKSCGRCVAACPKGCLAISETYNRYGVKAVAYKGAGCVGCGICFYNCPEPYAIRIIRKGGAQ</sequence>
<dbReference type="EMBL" id="DVOR01000007">
    <property type="protein sequence ID" value="HIV08512.1"/>
    <property type="molecule type" value="Genomic_DNA"/>
</dbReference>
<dbReference type="Gene3D" id="3.30.70.20">
    <property type="match status" value="1"/>
</dbReference>
<feature type="domain" description="4Fe-4S ferredoxin-type" evidence="4">
    <location>
        <begin position="44"/>
        <end position="74"/>
    </location>
</feature>
<keyword evidence="1" id="KW-0479">Metal-binding</keyword>
<dbReference type="Pfam" id="PF12838">
    <property type="entry name" value="Fer4_7"/>
    <property type="match status" value="1"/>
</dbReference>
<proteinExistence type="predicted"/>
<evidence type="ECO:0000256" key="2">
    <source>
        <dbReference type="ARBA" id="ARBA00023004"/>
    </source>
</evidence>
<protein>
    <submittedName>
        <fullName evidence="5">4Fe-4S dicluster domain-containing protein</fullName>
    </submittedName>
</protein>
<dbReference type="PROSITE" id="PS51379">
    <property type="entry name" value="4FE4S_FER_2"/>
    <property type="match status" value="2"/>
</dbReference>
<accession>A0A9D1NLA3</accession>
<reference evidence="5" key="2">
    <citation type="journal article" date="2021" name="PeerJ">
        <title>Extensive microbial diversity within the chicken gut microbiome revealed by metagenomics and culture.</title>
        <authorList>
            <person name="Gilroy R."/>
            <person name="Ravi A."/>
            <person name="Getino M."/>
            <person name="Pursley I."/>
            <person name="Horton D.L."/>
            <person name="Alikhan N.F."/>
            <person name="Baker D."/>
            <person name="Gharbi K."/>
            <person name="Hall N."/>
            <person name="Watson M."/>
            <person name="Adriaenssens E.M."/>
            <person name="Foster-Nyarko E."/>
            <person name="Jarju S."/>
            <person name="Secka A."/>
            <person name="Antonio M."/>
            <person name="Oren A."/>
            <person name="Chaudhuri R.R."/>
            <person name="La Ragione R."/>
            <person name="Hildebrand F."/>
            <person name="Pallen M.J."/>
        </authorList>
    </citation>
    <scope>NUCLEOTIDE SEQUENCE</scope>
    <source>
        <strain evidence="5">35461</strain>
    </source>
</reference>
<evidence type="ECO:0000256" key="1">
    <source>
        <dbReference type="ARBA" id="ARBA00022723"/>
    </source>
</evidence>
<dbReference type="GO" id="GO:0046872">
    <property type="term" value="F:metal ion binding"/>
    <property type="evidence" value="ECO:0007669"/>
    <property type="project" value="UniProtKB-KW"/>
</dbReference>
<gene>
    <name evidence="5" type="ORF">IAC79_00150</name>
</gene>
<dbReference type="InterPro" id="IPR017896">
    <property type="entry name" value="4Fe4S_Fe-S-bd"/>
</dbReference>
<dbReference type="SUPFAM" id="SSF54862">
    <property type="entry name" value="4Fe-4S ferredoxins"/>
    <property type="match status" value="1"/>
</dbReference>
<reference evidence="5" key="1">
    <citation type="submission" date="2020-10" db="EMBL/GenBank/DDBJ databases">
        <authorList>
            <person name="Gilroy R."/>
        </authorList>
    </citation>
    <scope>NUCLEOTIDE SEQUENCE</scope>
    <source>
        <strain evidence="5">35461</strain>
    </source>
</reference>
<dbReference type="PROSITE" id="PS00198">
    <property type="entry name" value="4FE4S_FER_1"/>
    <property type="match status" value="1"/>
</dbReference>
<name>A0A9D1NLA3_9BACT</name>
<keyword evidence="2" id="KW-0408">Iron</keyword>
<organism evidence="5 6">
    <name type="scientific">Candidatus Spyradenecus faecavium</name>
    <dbReference type="NCBI Taxonomy" id="2840947"/>
    <lineage>
        <taxon>Bacteria</taxon>
        <taxon>Pseudomonadati</taxon>
        <taxon>Lentisphaerota</taxon>
        <taxon>Lentisphaeria</taxon>
        <taxon>Lentisphaerales</taxon>
        <taxon>Lentisphaeraceae</taxon>
        <taxon>Lentisphaeraceae incertae sedis</taxon>
        <taxon>Candidatus Spyradenecus</taxon>
    </lineage>
</organism>
<evidence type="ECO:0000313" key="5">
    <source>
        <dbReference type="EMBL" id="HIV08512.1"/>
    </source>
</evidence>
<feature type="domain" description="4Fe-4S ferredoxin-type" evidence="4">
    <location>
        <begin position="8"/>
        <end position="37"/>
    </location>
</feature>
<dbReference type="InterPro" id="IPR017900">
    <property type="entry name" value="4Fe4S_Fe_S_CS"/>
</dbReference>
<evidence type="ECO:0000313" key="6">
    <source>
        <dbReference type="Proteomes" id="UP000886845"/>
    </source>
</evidence>
<evidence type="ECO:0000256" key="3">
    <source>
        <dbReference type="ARBA" id="ARBA00023014"/>
    </source>
</evidence>
<keyword evidence="3" id="KW-0411">Iron-sulfur</keyword>
<dbReference type="Proteomes" id="UP000886845">
    <property type="component" value="Unassembled WGS sequence"/>
</dbReference>
<dbReference type="AlphaFoldDB" id="A0A9D1NLA3"/>
<dbReference type="GO" id="GO:0051536">
    <property type="term" value="F:iron-sulfur cluster binding"/>
    <property type="evidence" value="ECO:0007669"/>
    <property type="project" value="UniProtKB-KW"/>
</dbReference>
<evidence type="ECO:0000259" key="4">
    <source>
        <dbReference type="PROSITE" id="PS51379"/>
    </source>
</evidence>
<comment type="caution">
    <text evidence="5">The sequence shown here is derived from an EMBL/GenBank/DDBJ whole genome shotgun (WGS) entry which is preliminary data.</text>
</comment>